<feature type="active site" evidence="6">
    <location>
        <position position="162"/>
    </location>
</feature>
<accession>A0A9X6NF19</accession>
<feature type="binding site" evidence="6">
    <location>
        <position position="171"/>
    </location>
    <ligand>
        <name>Zn(2+)</name>
        <dbReference type="ChEBI" id="CHEBI:29105"/>
        <note>catalytic</note>
    </ligand>
</feature>
<keyword evidence="10" id="KW-1185">Reference proteome</keyword>
<gene>
    <name evidence="9" type="ORF">BV898_17430</name>
</gene>
<dbReference type="GO" id="GO:0008270">
    <property type="term" value="F:zinc ion binding"/>
    <property type="evidence" value="ECO:0007669"/>
    <property type="project" value="UniProtKB-UniRule"/>
</dbReference>
<dbReference type="SUPFAM" id="SSF51445">
    <property type="entry name" value="(Trans)glycosidases"/>
    <property type="match status" value="1"/>
</dbReference>
<dbReference type="OrthoDB" id="291007at2759"/>
<feature type="binding site" evidence="6">
    <location>
        <position position="161"/>
    </location>
    <ligand>
        <name>Zn(2+)</name>
        <dbReference type="ChEBI" id="CHEBI:29105"/>
        <note>catalytic</note>
    </ligand>
</feature>
<comment type="caution">
    <text evidence="6">Lacks conserved residue(s) required for the propagation of feature annotation.</text>
</comment>
<dbReference type="EC" id="3.4.24.-" evidence="7"/>
<sequence length="540" mass="59576">MDLLIYLCYAYFLFRGCSAAPAKLPESSFLIKPPNDPVESNDTTFFEGDIRGVEVGSDVSEFVGSNAVNNEAFKWPNGTVPYIFSRSYEASSAKAHKQFVLDAMKIFDRTCVRFVPLTTEKDYIIIASSYTCSSYVGRSRGPQTVVLSIGPCTDRSGIVQHELMHALGFYHEQSRVDRDDYVEINMANIEEGDHQGQFQKYTDTTAFGQPYDFGSVLHYGMFDFAKNPAVWTIRPLHKYSDKTKLIGQRDALSDIDIAKINLLYKCAGTNSATTTTDVSTISTTTPASTIAADLTSTDLPVTVDKVVVITTTAPAGNGLETPYRGCFFPPWSTEGGYPDSFKLENFDQSLCTYIVVPFESSTGKELIPRTTDAITQTFVKLQQMKSDHPNLKFLLGIGGKSSKVLGKTQAISNCEPHSTPRLLMPLNHASSFRLTLHYTSYWADVDASKLEQFVDFVHVAAYDLGKTLTETKTVSHHSPTKGGPFGGATKQNMESMADILSSLGISKSKFSGHTILWSRMDPERRRKARLGAAAASRVYS</sequence>
<dbReference type="SMART" id="SM00235">
    <property type="entry name" value="ZnMc"/>
    <property type="match status" value="1"/>
</dbReference>
<feature type="domain" description="Peptidase M12A" evidence="8">
    <location>
        <begin position="66"/>
        <end position="267"/>
    </location>
</feature>
<dbReference type="Gene3D" id="3.40.390.10">
    <property type="entry name" value="Collagenase (Catalytic Domain)"/>
    <property type="match status" value="1"/>
</dbReference>
<dbReference type="Pfam" id="PF01400">
    <property type="entry name" value="Astacin"/>
    <property type="match status" value="1"/>
</dbReference>
<dbReference type="Gene3D" id="3.20.20.80">
    <property type="entry name" value="Glycosidases"/>
    <property type="match status" value="2"/>
</dbReference>
<keyword evidence="6" id="KW-1015">Disulfide bond</keyword>
<dbReference type="GO" id="GO:0004222">
    <property type="term" value="F:metalloendopeptidase activity"/>
    <property type="evidence" value="ECO:0007669"/>
    <property type="project" value="UniProtKB-UniRule"/>
</dbReference>
<keyword evidence="2 6" id="KW-0479">Metal-binding</keyword>
<feature type="chain" id="PRO_5041011755" description="Metalloendopeptidase" evidence="7">
    <location>
        <begin position="20"/>
        <end position="540"/>
    </location>
</feature>
<evidence type="ECO:0000256" key="3">
    <source>
        <dbReference type="ARBA" id="ARBA00022801"/>
    </source>
</evidence>
<evidence type="ECO:0000256" key="2">
    <source>
        <dbReference type="ARBA" id="ARBA00022723"/>
    </source>
</evidence>
<evidence type="ECO:0000256" key="7">
    <source>
        <dbReference type="RuleBase" id="RU361183"/>
    </source>
</evidence>
<reference evidence="10" key="1">
    <citation type="submission" date="2017-01" db="EMBL/GenBank/DDBJ databases">
        <title>Comparative genomics of anhydrobiosis in the tardigrade Hypsibius dujardini.</title>
        <authorList>
            <person name="Yoshida Y."/>
            <person name="Koutsovoulos G."/>
            <person name="Laetsch D."/>
            <person name="Stevens L."/>
            <person name="Kumar S."/>
            <person name="Horikawa D."/>
            <person name="Ishino K."/>
            <person name="Komine S."/>
            <person name="Tomita M."/>
            <person name="Blaxter M."/>
            <person name="Arakawa K."/>
        </authorList>
    </citation>
    <scope>NUCLEOTIDE SEQUENCE [LARGE SCALE GENOMIC DNA]</scope>
    <source>
        <strain evidence="10">Z151</strain>
    </source>
</reference>
<dbReference type="AlphaFoldDB" id="A0A9X6NF19"/>
<evidence type="ECO:0000259" key="8">
    <source>
        <dbReference type="PROSITE" id="PS51864"/>
    </source>
</evidence>
<evidence type="ECO:0000256" key="6">
    <source>
        <dbReference type="PROSITE-ProRule" id="PRU01211"/>
    </source>
</evidence>
<name>A0A9X6NF19_HYPEX</name>
<organism evidence="9 10">
    <name type="scientific">Hypsibius exemplaris</name>
    <name type="common">Freshwater tardigrade</name>
    <dbReference type="NCBI Taxonomy" id="2072580"/>
    <lineage>
        <taxon>Eukaryota</taxon>
        <taxon>Metazoa</taxon>
        <taxon>Ecdysozoa</taxon>
        <taxon>Tardigrada</taxon>
        <taxon>Eutardigrada</taxon>
        <taxon>Parachela</taxon>
        <taxon>Hypsibioidea</taxon>
        <taxon>Hypsibiidae</taxon>
        <taxon>Hypsibius</taxon>
    </lineage>
</organism>
<feature type="disulfide bond" evidence="6">
    <location>
        <begin position="111"/>
        <end position="266"/>
    </location>
</feature>
<keyword evidence="1 6" id="KW-0645">Protease</keyword>
<keyword evidence="3 6" id="KW-0378">Hydrolase</keyword>
<dbReference type="InterPro" id="IPR001506">
    <property type="entry name" value="Peptidase_M12A"/>
</dbReference>
<evidence type="ECO:0000313" key="9">
    <source>
        <dbReference type="EMBL" id="OWA52992.1"/>
    </source>
</evidence>
<dbReference type="PANTHER" id="PTHR10127:SF780">
    <property type="entry name" value="METALLOENDOPEPTIDASE"/>
    <property type="match status" value="1"/>
</dbReference>
<evidence type="ECO:0000256" key="1">
    <source>
        <dbReference type="ARBA" id="ARBA00022670"/>
    </source>
</evidence>
<dbReference type="Proteomes" id="UP000192578">
    <property type="component" value="Unassembled WGS sequence"/>
</dbReference>
<comment type="caution">
    <text evidence="9">The sequence shown here is derived from an EMBL/GenBank/DDBJ whole genome shotgun (WGS) entry which is preliminary data.</text>
</comment>
<keyword evidence="4 6" id="KW-0862">Zinc</keyword>
<dbReference type="InterPro" id="IPR017853">
    <property type="entry name" value="GH"/>
</dbReference>
<dbReference type="SUPFAM" id="SSF55486">
    <property type="entry name" value="Metalloproteases ('zincins'), catalytic domain"/>
    <property type="match status" value="1"/>
</dbReference>
<evidence type="ECO:0000256" key="5">
    <source>
        <dbReference type="ARBA" id="ARBA00023049"/>
    </source>
</evidence>
<dbReference type="PANTHER" id="PTHR10127">
    <property type="entry name" value="DISCOIDIN, CUB, EGF, LAMININ , AND ZINC METALLOPROTEASE DOMAIN CONTAINING"/>
    <property type="match status" value="1"/>
</dbReference>
<keyword evidence="5 6" id="KW-0482">Metalloprotease</keyword>
<proteinExistence type="predicted"/>
<dbReference type="PROSITE" id="PS51864">
    <property type="entry name" value="ASTACIN"/>
    <property type="match status" value="1"/>
</dbReference>
<evidence type="ECO:0000256" key="4">
    <source>
        <dbReference type="ARBA" id="ARBA00022833"/>
    </source>
</evidence>
<protein>
    <recommendedName>
        <fullName evidence="7">Metalloendopeptidase</fullName>
        <ecNumber evidence="7">3.4.24.-</ecNumber>
    </recommendedName>
</protein>
<keyword evidence="7" id="KW-0732">Signal</keyword>
<dbReference type="CDD" id="cd04280">
    <property type="entry name" value="ZnMc_astacin_like"/>
    <property type="match status" value="1"/>
</dbReference>
<dbReference type="InterPro" id="IPR006026">
    <property type="entry name" value="Peptidase_Metallo"/>
</dbReference>
<dbReference type="PRINTS" id="PR00480">
    <property type="entry name" value="ASTACIN"/>
</dbReference>
<feature type="binding site" evidence="6">
    <location>
        <position position="165"/>
    </location>
    <ligand>
        <name>Zn(2+)</name>
        <dbReference type="ChEBI" id="CHEBI:29105"/>
        <note>catalytic</note>
    </ligand>
</feature>
<dbReference type="EMBL" id="MTYJ01000297">
    <property type="protein sequence ID" value="OWA52992.1"/>
    <property type="molecule type" value="Genomic_DNA"/>
</dbReference>
<dbReference type="InterPro" id="IPR024079">
    <property type="entry name" value="MetalloPept_cat_dom_sf"/>
</dbReference>
<dbReference type="InterPro" id="IPR034035">
    <property type="entry name" value="Astacin-like_dom"/>
</dbReference>
<evidence type="ECO:0000313" key="10">
    <source>
        <dbReference type="Proteomes" id="UP000192578"/>
    </source>
</evidence>
<dbReference type="GO" id="GO:0006508">
    <property type="term" value="P:proteolysis"/>
    <property type="evidence" value="ECO:0007669"/>
    <property type="project" value="UniProtKB-KW"/>
</dbReference>
<comment type="cofactor">
    <cofactor evidence="6 7">
        <name>Zn(2+)</name>
        <dbReference type="ChEBI" id="CHEBI:29105"/>
    </cofactor>
    <text evidence="6 7">Binds 1 zinc ion per subunit.</text>
</comment>
<feature type="signal peptide" evidence="7">
    <location>
        <begin position="1"/>
        <end position="19"/>
    </location>
</feature>
<feature type="non-terminal residue" evidence="9">
    <location>
        <position position="1"/>
    </location>
</feature>